<sequence>MTQQTSAKVNRIKQWSPIWVVPIAAVLIGIWMLYNHYQQQGALLTLLTADAEGIVAGKTQIKSRSVDVGQVVSVELSHDLKQVIIKARMKPAITDLLNEDSRFWVVKPQVGRGGITGLNTLLSGVYIELQPGDSDKLQLQHQLLDSPPVAPADAPGIRVVLTTAETGGLAVGDPVLYRGYEVGTVEQSEFDLSQRRTLYQLYIREPFDVLVSENVRFWLSSGFSVDLSAEGLQVDVGSATTLLSGGVSFDLMQGWPAGGAVADGSEFQLFPNKQSIQDGLYNEFVEYLLFFDESVRGLKPGAPVEYRGVRVGTVTSVPFFFSIDKPFEVSLQQGIPVLIRIEAGRLYENLTLKQLRQELEKAVQRGMHAALKTGNLLTGALYIDLDVSEDSAPDIEQQALQAQQLALSQSAGYPMLPTTRSGLSNIEQKVLMALDKINNLPVEQLLVQSEQTMQSTDALMQNAAKMVAQLDKLIANPQLQQLPAQLQQSLQELQRMLAGVSPGAPAYERMDSSLQTLDQVLRELQPVLQTLNQQSNALIFEADVTADPEPKRAEQ</sequence>
<evidence type="ECO:0000256" key="2">
    <source>
        <dbReference type="ARBA" id="ARBA00022475"/>
    </source>
</evidence>
<proteinExistence type="predicted"/>
<evidence type="ECO:0000256" key="6">
    <source>
        <dbReference type="ARBA" id="ARBA00023136"/>
    </source>
</evidence>
<dbReference type="InterPro" id="IPR051800">
    <property type="entry name" value="PqiA-PqiB_transport"/>
</dbReference>
<dbReference type="NCBIfam" id="NF008070">
    <property type="entry name" value="PRK10807.1"/>
    <property type="match status" value="1"/>
</dbReference>
<feature type="domain" description="Mce/MlaD" evidence="8">
    <location>
        <begin position="287"/>
        <end position="386"/>
    </location>
</feature>
<dbReference type="Pfam" id="PF02470">
    <property type="entry name" value="MlaD"/>
    <property type="match status" value="3"/>
</dbReference>
<dbReference type="PANTHER" id="PTHR30462">
    <property type="entry name" value="INTERMEMBRANE TRANSPORT PROTEIN PQIB-RELATED"/>
    <property type="match status" value="1"/>
</dbReference>
<dbReference type="RefSeq" id="WP_134056973.1">
    <property type="nucleotide sequence ID" value="NZ_BAAAEO010000004.1"/>
</dbReference>
<keyword evidence="2" id="KW-1003">Cell membrane</keyword>
<feature type="transmembrane region" description="Helical" evidence="7">
    <location>
        <begin position="12"/>
        <end position="34"/>
    </location>
</feature>
<dbReference type="InterPro" id="IPR003399">
    <property type="entry name" value="Mce/MlaD"/>
</dbReference>
<feature type="domain" description="Mce/MlaD" evidence="8">
    <location>
        <begin position="44"/>
        <end position="132"/>
    </location>
</feature>
<keyword evidence="3" id="KW-0997">Cell inner membrane</keyword>
<accession>A0ABP3P1I3</accession>
<evidence type="ECO:0000256" key="1">
    <source>
        <dbReference type="ARBA" id="ARBA00004533"/>
    </source>
</evidence>
<name>A0ABP3P1I3_9GAMM</name>
<comment type="subcellular location">
    <subcellularLocation>
        <location evidence="1">Cell inner membrane</location>
    </subcellularLocation>
</comment>
<evidence type="ECO:0000256" key="4">
    <source>
        <dbReference type="ARBA" id="ARBA00022692"/>
    </source>
</evidence>
<dbReference type="EMBL" id="BAAAEO010000004">
    <property type="protein sequence ID" value="GAA0556673.1"/>
    <property type="molecule type" value="Genomic_DNA"/>
</dbReference>
<evidence type="ECO:0000256" key="5">
    <source>
        <dbReference type="ARBA" id="ARBA00022989"/>
    </source>
</evidence>
<keyword evidence="4 7" id="KW-0812">Transmembrane</keyword>
<protein>
    <submittedName>
        <fullName evidence="9">Intermembrane transport protein PqiB</fullName>
    </submittedName>
</protein>
<gene>
    <name evidence="9" type="primary">pqiB</name>
    <name evidence="9" type="ORF">GCM10009098_25680</name>
</gene>
<reference evidence="10" key="1">
    <citation type="journal article" date="2019" name="Int. J. Syst. Evol. Microbiol.">
        <title>The Global Catalogue of Microorganisms (GCM) 10K type strain sequencing project: providing services to taxonomists for standard genome sequencing and annotation.</title>
        <authorList>
            <consortium name="The Broad Institute Genomics Platform"/>
            <consortium name="The Broad Institute Genome Sequencing Center for Infectious Disease"/>
            <person name="Wu L."/>
            <person name="Ma J."/>
        </authorList>
    </citation>
    <scope>NUCLEOTIDE SEQUENCE [LARGE SCALE GENOMIC DNA]</scope>
    <source>
        <strain evidence="10">JCM 14331</strain>
    </source>
</reference>
<keyword evidence="6 7" id="KW-0472">Membrane</keyword>
<dbReference type="PANTHER" id="PTHR30462:SF2">
    <property type="entry name" value="INTERMEMBRANE TRANSPORT PROTEIN PQIB"/>
    <property type="match status" value="1"/>
</dbReference>
<dbReference type="Proteomes" id="UP001501169">
    <property type="component" value="Unassembled WGS sequence"/>
</dbReference>
<evidence type="ECO:0000256" key="7">
    <source>
        <dbReference type="SAM" id="Phobius"/>
    </source>
</evidence>
<feature type="domain" description="Mce/MlaD" evidence="8">
    <location>
        <begin position="156"/>
        <end position="221"/>
    </location>
</feature>
<evidence type="ECO:0000256" key="3">
    <source>
        <dbReference type="ARBA" id="ARBA00022519"/>
    </source>
</evidence>
<evidence type="ECO:0000313" key="9">
    <source>
        <dbReference type="EMBL" id="GAA0556673.1"/>
    </source>
</evidence>
<keyword evidence="10" id="KW-1185">Reference proteome</keyword>
<evidence type="ECO:0000313" key="10">
    <source>
        <dbReference type="Proteomes" id="UP001501169"/>
    </source>
</evidence>
<organism evidence="9 10">
    <name type="scientific">Rheinheimera aquimaris</name>
    <dbReference type="NCBI Taxonomy" id="412437"/>
    <lineage>
        <taxon>Bacteria</taxon>
        <taxon>Pseudomonadati</taxon>
        <taxon>Pseudomonadota</taxon>
        <taxon>Gammaproteobacteria</taxon>
        <taxon>Chromatiales</taxon>
        <taxon>Chromatiaceae</taxon>
        <taxon>Rheinheimera</taxon>
    </lineage>
</organism>
<evidence type="ECO:0000259" key="8">
    <source>
        <dbReference type="Pfam" id="PF02470"/>
    </source>
</evidence>
<comment type="caution">
    <text evidence="9">The sequence shown here is derived from an EMBL/GenBank/DDBJ whole genome shotgun (WGS) entry which is preliminary data.</text>
</comment>
<keyword evidence="5 7" id="KW-1133">Transmembrane helix</keyword>